<evidence type="ECO:0000313" key="3">
    <source>
        <dbReference type="EMBL" id="QEU74303.1"/>
    </source>
</evidence>
<dbReference type="RefSeq" id="WP_150489599.1">
    <property type="nucleotide sequence ID" value="NZ_BMUV01000006.1"/>
</dbReference>
<protein>
    <submittedName>
        <fullName evidence="3">Uncharacterized protein</fullName>
    </submittedName>
</protein>
<name>A0A5J6FE02_9ACTN</name>
<evidence type="ECO:0000313" key="4">
    <source>
        <dbReference type="Proteomes" id="UP000326178"/>
    </source>
</evidence>
<dbReference type="EMBL" id="CP023702">
    <property type="protein sequence ID" value="QEU74303.1"/>
    <property type="molecule type" value="Genomic_DNA"/>
</dbReference>
<feature type="transmembrane region" description="Helical" evidence="2">
    <location>
        <begin position="39"/>
        <end position="58"/>
    </location>
</feature>
<sequence>MAYLLLLFLPLAAIAVFALLGYGCGTLGRLGVRQAGREIRLRCAAAVLAALAVGMHAWGMLHVAGAVLEAEDGGTSSSPIPSCRTSDEARWYHVIDYHVSYLPLRFVCETTDGGGYTPDTVPGYVGPSAALLALAAAGTGATAAIESERRATRVRRGTRAVQGKADDAG</sequence>
<gene>
    <name evidence="3" type="ORF">CP967_21950</name>
</gene>
<keyword evidence="2" id="KW-0472">Membrane</keyword>
<dbReference type="OrthoDB" id="3483677at2"/>
<dbReference type="Proteomes" id="UP000326178">
    <property type="component" value="Chromosome"/>
</dbReference>
<dbReference type="AlphaFoldDB" id="A0A5J6FE02"/>
<feature type="region of interest" description="Disordered" evidence="1">
    <location>
        <begin position="148"/>
        <end position="169"/>
    </location>
</feature>
<keyword evidence="2" id="KW-0812">Transmembrane</keyword>
<reference evidence="3 4" key="1">
    <citation type="submission" date="2017-09" db="EMBL/GenBank/DDBJ databases">
        <authorList>
            <person name="Lee N."/>
            <person name="Cho B.-K."/>
        </authorList>
    </citation>
    <scope>NUCLEOTIDE SEQUENCE [LARGE SCALE GENOMIC DNA]</scope>
    <source>
        <strain evidence="3 4">ATCC 12769</strain>
    </source>
</reference>
<evidence type="ECO:0000256" key="1">
    <source>
        <dbReference type="SAM" id="MobiDB-lite"/>
    </source>
</evidence>
<organism evidence="3 4">
    <name type="scientific">Streptomyces nitrosporeus</name>
    <dbReference type="NCBI Taxonomy" id="28894"/>
    <lineage>
        <taxon>Bacteria</taxon>
        <taxon>Bacillati</taxon>
        <taxon>Actinomycetota</taxon>
        <taxon>Actinomycetes</taxon>
        <taxon>Kitasatosporales</taxon>
        <taxon>Streptomycetaceae</taxon>
        <taxon>Streptomyces</taxon>
    </lineage>
</organism>
<keyword evidence="2" id="KW-1133">Transmembrane helix</keyword>
<dbReference type="KEGG" id="snk:CP967_21950"/>
<accession>A0A5J6FE02</accession>
<feature type="transmembrane region" description="Helical" evidence="2">
    <location>
        <begin position="6"/>
        <end position="27"/>
    </location>
</feature>
<proteinExistence type="predicted"/>
<feature type="transmembrane region" description="Helical" evidence="2">
    <location>
        <begin position="124"/>
        <end position="145"/>
    </location>
</feature>
<keyword evidence="4" id="KW-1185">Reference proteome</keyword>
<evidence type="ECO:0000256" key="2">
    <source>
        <dbReference type="SAM" id="Phobius"/>
    </source>
</evidence>